<evidence type="ECO:0000313" key="3">
    <source>
        <dbReference type="Proteomes" id="UP001608902"/>
    </source>
</evidence>
<dbReference type="Proteomes" id="UP001608902">
    <property type="component" value="Unassembled WGS sequence"/>
</dbReference>
<feature type="region of interest" description="Disordered" evidence="1">
    <location>
        <begin position="27"/>
        <end position="79"/>
    </location>
</feature>
<keyword evidence="3" id="KW-1185">Reference proteome</keyword>
<evidence type="ECO:0000256" key="1">
    <source>
        <dbReference type="SAM" id="MobiDB-lite"/>
    </source>
</evidence>
<accession>A0ABD6EQT6</accession>
<dbReference type="EMBL" id="JBGFUD010004648">
    <property type="protein sequence ID" value="MFH4979796.1"/>
    <property type="molecule type" value="Genomic_DNA"/>
</dbReference>
<evidence type="ECO:0000313" key="2">
    <source>
        <dbReference type="EMBL" id="MFH4979796.1"/>
    </source>
</evidence>
<dbReference type="AlphaFoldDB" id="A0ABD6EQT6"/>
<proteinExistence type="predicted"/>
<comment type="caution">
    <text evidence="2">The sequence shown here is derived from an EMBL/GenBank/DDBJ whole genome shotgun (WGS) entry which is preliminary data.</text>
</comment>
<reference evidence="2 3" key="1">
    <citation type="submission" date="2024-08" db="EMBL/GenBank/DDBJ databases">
        <title>Gnathostoma spinigerum genome.</title>
        <authorList>
            <person name="Gonzalez-Bertolin B."/>
            <person name="Monzon S."/>
            <person name="Zaballos A."/>
            <person name="Jimenez P."/>
            <person name="Dekumyoy P."/>
            <person name="Varona S."/>
            <person name="Cuesta I."/>
            <person name="Sumanam S."/>
            <person name="Adisakwattana P."/>
            <person name="Gasser R.B."/>
            <person name="Hernandez-Gonzalez A."/>
            <person name="Young N.D."/>
            <person name="Perteguer M.J."/>
        </authorList>
    </citation>
    <scope>NUCLEOTIDE SEQUENCE [LARGE SCALE GENOMIC DNA]</scope>
    <source>
        <strain evidence="2">AL3</strain>
        <tissue evidence="2">Liver</tissue>
    </source>
</reference>
<feature type="compositionally biased region" description="Basic and acidic residues" evidence="1">
    <location>
        <begin position="53"/>
        <end position="63"/>
    </location>
</feature>
<name>A0ABD6EQT6_9BILA</name>
<gene>
    <name evidence="2" type="ORF">AB6A40_006505</name>
</gene>
<protein>
    <submittedName>
        <fullName evidence="2">Uncharacterized protein</fullName>
    </submittedName>
</protein>
<sequence>MNIHFRTFYCFWKNASPQTQTEVVNDLTQEDEGDDEAKSSKVTLIASHNRASRNNDNRSEHDPNQFSFGISVGTEQHGR</sequence>
<organism evidence="2 3">
    <name type="scientific">Gnathostoma spinigerum</name>
    <dbReference type="NCBI Taxonomy" id="75299"/>
    <lineage>
        <taxon>Eukaryota</taxon>
        <taxon>Metazoa</taxon>
        <taxon>Ecdysozoa</taxon>
        <taxon>Nematoda</taxon>
        <taxon>Chromadorea</taxon>
        <taxon>Rhabditida</taxon>
        <taxon>Spirurina</taxon>
        <taxon>Gnathostomatomorpha</taxon>
        <taxon>Gnathostomatoidea</taxon>
        <taxon>Gnathostomatidae</taxon>
        <taxon>Gnathostoma</taxon>
    </lineage>
</organism>